<dbReference type="Pfam" id="PF07238">
    <property type="entry name" value="PilZ"/>
    <property type="match status" value="1"/>
</dbReference>
<dbReference type="Proteomes" id="UP000662747">
    <property type="component" value="Chromosome"/>
</dbReference>
<proteinExistence type="predicted"/>
<accession>A0ABX7P857</accession>
<reference evidence="2 3" key="1">
    <citation type="submission" date="2021-02" db="EMBL/GenBank/DDBJ databases">
        <title>De Novo genome assembly of isolated myxobacteria.</title>
        <authorList>
            <person name="Stevens D.C."/>
        </authorList>
    </citation>
    <scope>NUCLEOTIDE SEQUENCE [LARGE SCALE GENOMIC DNA]</scope>
    <source>
        <strain evidence="3">SCPEA02</strain>
    </source>
</reference>
<keyword evidence="3" id="KW-1185">Reference proteome</keyword>
<evidence type="ECO:0000259" key="1">
    <source>
        <dbReference type="Pfam" id="PF07238"/>
    </source>
</evidence>
<organism evidence="2 3">
    <name type="scientific">Pyxidicoccus parkwayensis</name>
    <dbReference type="NCBI Taxonomy" id="2813578"/>
    <lineage>
        <taxon>Bacteria</taxon>
        <taxon>Pseudomonadati</taxon>
        <taxon>Myxococcota</taxon>
        <taxon>Myxococcia</taxon>
        <taxon>Myxococcales</taxon>
        <taxon>Cystobacterineae</taxon>
        <taxon>Myxococcaceae</taxon>
        <taxon>Pyxidicoccus</taxon>
    </lineage>
</organism>
<dbReference type="EMBL" id="CP071090">
    <property type="protein sequence ID" value="QSQ26656.1"/>
    <property type="molecule type" value="Genomic_DNA"/>
</dbReference>
<dbReference type="SUPFAM" id="SSF141371">
    <property type="entry name" value="PilZ domain-like"/>
    <property type="match status" value="1"/>
</dbReference>
<sequence length="119" mass="13270">MQSTPEQFDRRSFPRLQAPLYSRPARLSYGTKRQVLDVSRSGARIYSDEFHAEGSTLELELFLASGGSLECNARVVWTTKLTPGSVARYEVGLAFLDPPPALWSQLQPLLVPDDATERS</sequence>
<feature type="domain" description="PilZ" evidence="1">
    <location>
        <begin position="9"/>
        <end position="109"/>
    </location>
</feature>
<name>A0ABX7P857_9BACT</name>
<dbReference type="InterPro" id="IPR009875">
    <property type="entry name" value="PilZ_domain"/>
</dbReference>
<dbReference type="RefSeq" id="WP_206728201.1">
    <property type="nucleotide sequence ID" value="NZ_CP071090.1"/>
</dbReference>
<evidence type="ECO:0000313" key="3">
    <source>
        <dbReference type="Proteomes" id="UP000662747"/>
    </source>
</evidence>
<gene>
    <name evidence="2" type="ORF">JY651_17740</name>
</gene>
<evidence type="ECO:0000313" key="2">
    <source>
        <dbReference type="EMBL" id="QSQ26656.1"/>
    </source>
</evidence>
<dbReference type="Gene3D" id="2.40.10.220">
    <property type="entry name" value="predicted glycosyltransferase like domains"/>
    <property type="match status" value="1"/>
</dbReference>
<protein>
    <submittedName>
        <fullName evidence="2">PilZ domain-containing protein</fullName>
    </submittedName>
</protein>